<dbReference type="RefSeq" id="WP_181731465.1">
    <property type="nucleotide sequence ID" value="NZ_JACEIR010000002.1"/>
</dbReference>
<reference evidence="3 4" key="1">
    <citation type="submission" date="2020-12" db="EMBL/GenBank/DDBJ databases">
        <title>WGS of Thermoactinomyces spp.</title>
        <authorList>
            <person name="Cheng K."/>
        </authorList>
    </citation>
    <scope>NUCLEOTIDE SEQUENCE [LARGE SCALE GENOMIC DNA]</scope>
    <source>
        <strain evidence="4">CICC 10671\DSM 43846</strain>
    </source>
</reference>
<dbReference type="InterPro" id="IPR024185">
    <property type="entry name" value="FTHF_cligase-like_sf"/>
</dbReference>
<feature type="domain" description="LUD" evidence="2">
    <location>
        <begin position="51"/>
        <end position="236"/>
    </location>
</feature>
<dbReference type="InterPro" id="IPR037171">
    <property type="entry name" value="NagB/RpiA_transferase-like"/>
</dbReference>
<dbReference type="InterPro" id="IPR003741">
    <property type="entry name" value="LUD_dom"/>
</dbReference>
<proteinExistence type="inferred from homology"/>
<evidence type="ECO:0000313" key="3">
    <source>
        <dbReference type="EMBL" id="MBH8595155.1"/>
    </source>
</evidence>
<gene>
    <name evidence="1" type="primary">lutC</name>
    <name evidence="3" type="ORF">I8U20_07410</name>
</gene>
<name>A0A8I1DF08_THEIN</name>
<dbReference type="Proteomes" id="UP000633619">
    <property type="component" value="Unassembled WGS sequence"/>
</dbReference>
<dbReference type="AlphaFoldDB" id="A0A8I1DF08"/>
<evidence type="ECO:0000313" key="4">
    <source>
        <dbReference type="Proteomes" id="UP000633619"/>
    </source>
</evidence>
<comment type="similarity">
    <text evidence="1">Belongs to the LutC/YkgG family.</text>
</comment>
<comment type="caution">
    <text evidence="3">The sequence shown here is derived from an EMBL/GenBank/DDBJ whole genome shotgun (WGS) entry which is preliminary data.</text>
</comment>
<dbReference type="PANTHER" id="PTHR43682:SF1">
    <property type="entry name" value="LACTATE UTILIZATION PROTEIN C"/>
    <property type="match status" value="1"/>
</dbReference>
<sequence length="236" mass="26489">MQGTIHNRDPFLKNIARKLGRKQKTDPVPRPEWKTEVHRETLKGASREQLLEIFKKQCRNIHTTVMETTREQLPVTLKKLVSENGGGPVVISGDPRFQEYGLHELLHETWPGQGISVYRWQEGKKEENIRQAASAKFGVVFCDHALAESGTVVLQTRDDQGRALNYLPENYIAIIPKDTIVPRMTQAVHAINQAIENGQTPPSSIHFISGPSNSADIEMNLVVGVHGPLKAFYIIV</sequence>
<dbReference type="HAMAP" id="MF_02104">
    <property type="entry name" value="LutC"/>
    <property type="match status" value="1"/>
</dbReference>
<dbReference type="SUPFAM" id="SSF100950">
    <property type="entry name" value="NagB/RpiA/CoA transferase-like"/>
    <property type="match status" value="1"/>
</dbReference>
<dbReference type="Gene3D" id="3.40.50.10420">
    <property type="entry name" value="NagB/RpiA/CoA transferase-like"/>
    <property type="match status" value="1"/>
</dbReference>
<accession>A0A8I1DF08</accession>
<dbReference type="Pfam" id="PF02589">
    <property type="entry name" value="LUD_dom"/>
    <property type="match status" value="1"/>
</dbReference>
<dbReference type="InterPro" id="IPR022823">
    <property type="entry name" value="LutC"/>
</dbReference>
<evidence type="ECO:0000256" key="1">
    <source>
        <dbReference type="HAMAP-Rule" id="MF_02104"/>
    </source>
</evidence>
<dbReference type="EMBL" id="JAECVW010000003">
    <property type="protein sequence ID" value="MBH8595155.1"/>
    <property type="molecule type" value="Genomic_DNA"/>
</dbReference>
<dbReference type="GO" id="GO:0006089">
    <property type="term" value="P:lactate metabolic process"/>
    <property type="evidence" value="ECO:0007669"/>
    <property type="project" value="UniProtKB-UniRule"/>
</dbReference>
<protein>
    <recommendedName>
        <fullName evidence="1">Lactate utilization protein C</fullName>
    </recommendedName>
</protein>
<keyword evidence="4" id="KW-1185">Reference proteome</keyword>
<organism evidence="3 4">
    <name type="scientific">Thermoactinomyces intermedius</name>
    <dbReference type="NCBI Taxonomy" id="2024"/>
    <lineage>
        <taxon>Bacteria</taxon>
        <taxon>Bacillati</taxon>
        <taxon>Bacillota</taxon>
        <taxon>Bacilli</taxon>
        <taxon>Bacillales</taxon>
        <taxon>Thermoactinomycetaceae</taxon>
        <taxon>Thermoactinomyces</taxon>
    </lineage>
</organism>
<dbReference type="PANTHER" id="PTHR43682">
    <property type="entry name" value="LACTATE UTILIZATION PROTEIN C"/>
    <property type="match status" value="1"/>
</dbReference>
<comment type="function">
    <text evidence="1">Is involved in L-lactate degradation and allows cells to grow with lactate as the sole carbon source.</text>
</comment>
<evidence type="ECO:0000259" key="2">
    <source>
        <dbReference type="Pfam" id="PF02589"/>
    </source>
</evidence>